<comment type="caution">
    <text evidence="6">The sequence shown here is derived from an EMBL/GenBank/DDBJ whole genome shotgun (WGS) entry which is preliminary data.</text>
</comment>
<dbReference type="SUPFAM" id="SSF54495">
    <property type="entry name" value="UBC-like"/>
    <property type="match status" value="1"/>
</dbReference>
<protein>
    <recommendedName>
        <fullName evidence="5">UBC core domain-containing protein</fullName>
    </recommendedName>
</protein>
<comment type="similarity">
    <text evidence="4">Belongs to the ubiquitin-conjugating enzyme family.</text>
</comment>
<dbReference type="InterPro" id="IPR000608">
    <property type="entry name" value="UBC"/>
</dbReference>
<feature type="non-terminal residue" evidence="6">
    <location>
        <position position="1"/>
    </location>
</feature>
<dbReference type="EMBL" id="BRYB01005605">
    <property type="protein sequence ID" value="GMI26607.1"/>
    <property type="molecule type" value="Genomic_DNA"/>
</dbReference>
<evidence type="ECO:0000256" key="3">
    <source>
        <dbReference type="PROSITE-ProRule" id="PRU10133"/>
    </source>
</evidence>
<keyword evidence="2 4" id="KW-0833">Ubl conjugation pathway</keyword>
<reference evidence="6 7" key="1">
    <citation type="journal article" date="2023" name="Commun. Biol.">
        <title>Genome analysis of Parmales, the sister group of diatoms, reveals the evolutionary specialization of diatoms from phago-mixotrophs to photoautotrophs.</title>
        <authorList>
            <person name="Ban H."/>
            <person name="Sato S."/>
            <person name="Yoshikawa S."/>
            <person name="Yamada K."/>
            <person name="Nakamura Y."/>
            <person name="Ichinomiya M."/>
            <person name="Sato N."/>
            <person name="Blanc-Mathieu R."/>
            <person name="Endo H."/>
            <person name="Kuwata A."/>
            <person name="Ogata H."/>
        </authorList>
    </citation>
    <scope>NUCLEOTIDE SEQUENCE [LARGE SCALE GENOMIC DNA]</scope>
</reference>
<evidence type="ECO:0000256" key="2">
    <source>
        <dbReference type="ARBA" id="ARBA00022786"/>
    </source>
</evidence>
<keyword evidence="7" id="KW-1185">Reference proteome</keyword>
<evidence type="ECO:0000256" key="4">
    <source>
        <dbReference type="RuleBase" id="RU362109"/>
    </source>
</evidence>
<proteinExistence type="inferred from homology"/>
<dbReference type="PANTHER" id="PTHR24067">
    <property type="entry name" value="UBIQUITIN-CONJUGATING ENZYME E2"/>
    <property type="match status" value="1"/>
</dbReference>
<gene>
    <name evidence="6" type="ORF">TeGR_g12384</name>
</gene>
<dbReference type="InterPro" id="IPR023313">
    <property type="entry name" value="UBQ-conjugating_AS"/>
</dbReference>
<name>A0ABQ6MIN9_9STRA</name>
<dbReference type="Pfam" id="PF00179">
    <property type="entry name" value="UQ_con"/>
    <property type="match status" value="1"/>
</dbReference>
<evidence type="ECO:0000259" key="5">
    <source>
        <dbReference type="PROSITE" id="PS50127"/>
    </source>
</evidence>
<dbReference type="Gene3D" id="3.10.110.10">
    <property type="entry name" value="Ubiquitin Conjugating Enzyme"/>
    <property type="match status" value="1"/>
</dbReference>
<organism evidence="6 7">
    <name type="scientific">Tetraparma gracilis</name>
    <dbReference type="NCBI Taxonomy" id="2962635"/>
    <lineage>
        <taxon>Eukaryota</taxon>
        <taxon>Sar</taxon>
        <taxon>Stramenopiles</taxon>
        <taxon>Ochrophyta</taxon>
        <taxon>Bolidophyceae</taxon>
        <taxon>Parmales</taxon>
        <taxon>Triparmaceae</taxon>
        <taxon>Tetraparma</taxon>
    </lineage>
</organism>
<keyword evidence="1" id="KW-0808">Transferase</keyword>
<keyword evidence="4" id="KW-0547">Nucleotide-binding</keyword>
<accession>A0ABQ6MIN9</accession>
<keyword evidence="4" id="KW-0067">ATP-binding</keyword>
<dbReference type="SMART" id="SM00212">
    <property type="entry name" value="UBCc"/>
    <property type="match status" value="1"/>
</dbReference>
<sequence length="99" mass="11416">LLLEFTEDYPNKAPQVRFITKIFHPNVYNDGQICLDILQNQWSPIYDISAILTSIQSLLCDPNPASPANSEASRLFSENRREYNRRVREVVEASWADDS</sequence>
<feature type="active site" description="Glycyl thioester intermediate" evidence="3">
    <location>
        <position position="34"/>
    </location>
</feature>
<evidence type="ECO:0000313" key="6">
    <source>
        <dbReference type="EMBL" id="GMI26607.1"/>
    </source>
</evidence>
<dbReference type="PROSITE" id="PS50127">
    <property type="entry name" value="UBC_2"/>
    <property type="match status" value="1"/>
</dbReference>
<dbReference type="InterPro" id="IPR016135">
    <property type="entry name" value="UBQ-conjugating_enzyme/RWD"/>
</dbReference>
<evidence type="ECO:0000313" key="7">
    <source>
        <dbReference type="Proteomes" id="UP001165060"/>
    </source>
</evidence>
<dbReference type="InterPro" id="IPR050113">
    <property type="entry name" value="Ub_conjugating_enzyme"/>
</dbReference>
<feature type="domain" description="UBC core" evidence="5">
    <location>
        <begin position="1"/>
        <end position="96"/>
    </location>
</feature>
<evidence type="ECO:0000256" key="1">
    <source>
        <dbReference type="ARBA" id="ARBA00022679"/>
    </source>
</evidence>
<dbReference type="Proteomes" id="UP001165060">
    <property type="component" value="Unassembled WGS sequence"/>
</dbReference>
<dbReference type="PROSITE" id="PS00183">
    <property type="entry name" value="UBC_1"/>
    <property type="match status" value="1"/>
</dbReference>